<dbReference type="EMBL" id="VIEB01000922">
    <property type="protein sequence ID" value="TQD78163.1"/>
    <property type="molecule type" value="Genomic_DNA"/>
</dbReference>
<name>A0A540KVB0_MALBA</name>
<dbReference type="GO" id="GO:0005524">
    <property type="term" value="F:ATP binding"/>
    <property type="evidence" value="ECO:0007669"/>
    <property type="project" value="UniProtKB-KW"/>
</dbReference>
<keyword evidence="2" id="KW-0547">Nucleotide-binding</keyword>
<evidence type="ECO:0000256" key="5">
    <source>
        <dbReference type="ARBA" id="ARBA00023146"/>
    </source>
</evidence>
<dbReference type="Proteomes" id="UP000315295">
    <property type="component" value="Unassembled WGS sequence"/>
</dbReference>
<evidence type="ECO:0000256" key="3">
    <source>
        <dbReference type="ARBA" id="ARBA00022840"/>
    </source>
</evidence>
<sequence>MDAAHEVMDKFSGASLVGKKYEPLFDYFVEFSDVAFRVVADNYVTDDCGTGIVHRAPAFGEEDYRVCLENQVINKGENLIVVVDDDGCFTERITDFSKCLCQGCR</sequence>
<keyword evidence="3" id="KW-0067">ATP-binding</keyword>
<dbReference type="InterPro" id="IPR009008">
    <property type="entry name" value="Val/Leu/Ile-tRNA-synth_edit"/>
</dbReference>
<dbReference type="Gene3D" id="3.90.740.10">
    <property type="entry name" value="Valyl/Leucyl/Isoleucyl-tRNA synthetase, editing domain"/>
    <property type="match status" value="1"/>
</dbReference>
<evidence type="ECO:0000313" key="7">
    <source>
        <dbReference type="Proteomes" id="UP000315295"/>
    </source>
</evidence>
<dbReference type="AlphaFoldDB" id="A0A540KVB0"/>
<gene>
    <name evidence="6" type="ORF">C1H46_036292</name>
</gene>
<dbReference type="InterPro" id="IPR023586">
    <property type="entry name" value="Ile-tRNA-ligase_type2"/>
</dbReference>
<dbReference type="STRING" id="106549.A0A540KVB0"/>
<protein>
    <submittedName>
        <fullName evidence="6">Uncharacterized protein</fullName>
    </submittedName>
</protein>
<keyword evidence="4" id="KW-0648">Protein biosynthesis</keyword>
<keyword evidence="5" id="KW-0030">Aminoacyl-tRNA synthetase</keyword>
<organism evidence="6 7">
    <name type="scientific">Malus baccata</name>
    <name type="common">Siberian crab apple</name>
    <name type="synonym">Pyrus baccata</name>
    <dbReference type="NCBI Taxonomy" id="106549"/>
    <lineage>
        <taxon>Eukaryota</taxon>
        <taxon>Viridiplantae</taxon>
        <taxon>Streptophyta</taxon>
        <taxon>Embryophyta</taxon>
        <taxon>Tracheophyta</taxon>
        <taxon>Spermatophyta</taxon>
        <taxon>Magnoliopsida</taxon>
        <taxon>eudicotyledons</taxon>
        <taxon>Gunneridae</taxon>
        <taxon>Pentapetalae</taxon>
        <taxon>rosids</taxon>
        <taxon>fabids</taxon>
        <taxon>Rosales</taxon>
        <taxon>Rosaceae</taxon>
        <taxon>Amygdaloideae</taxon>
        <taxon>Maleae</taxon>
        <taxon>Malus</taxon>
    </lineage>
</organism>
<dbReference type="GO" id="GO:0002161">
    <property type="term" value="F:aminoacyl-tRNA deacylase activity"/>
    <property type="evidence" value="ECO:0007669"/>
    <property type="project" value="InterPro"/>
</dbReference>
<dbReference type="SUPFAM" id="SSF50677">
    <property type="entry name" value="ValRS/IleRS/LeuRS editing domain"/>
    <property type="match status" value="1"/>
</dbReference>
<keyword evidence="1" id="KW-0436">Ligase</keyword>
<dbReference type="PANTHER" id="PTHR42780:SF1">
    <property type="entry name" value="ISOLEUCINE--TRNA LIGASE, CYTOPLASMIC"/>
    <property type="match status" value="1"/>
</dbReference>
<evidence type="ECO:0000256" key="2">
    <source>
        <dbReference type="ARBA" id="ARBA00022741"/>
    </source>
</evidence>
<evidence type="ECO:0000313" key="6">
    <source>
        <dbReference type="EMBL" id="TQD78163.1"/>
    </source>
</evidence>
<dbReference type="GO" id="GO:0004822">
    <property type="term" value="F:isoleucine-tRNA ligase activity"/>
    <property type="evidence" value="ECO:0007669"/>
    <property type="project" value="InterPro"/>
</dbReference>
<reference evidence="6 7" key="1">
    <citation type="journal article" date="2019" name="G3 (Bethesda)">
        <title>Sequencing of a Wild Apple (Malus baccata) Genome Unravels the Differences Between Cultivated and Wild Apple Species Regarding Disease Resistance and Cold Tolerance.</title>
        <authorList>
            <person name="Chen X."/>
        </authorList>
    </citation>
    <scope>NUCLEOTIDE SEQUENCE [LARGE SCALE GENOMIC DNA]</scope>
    <source>
        <strain evidence="7">cv. Shandingzi</strain>
        <tissue evidence="6">Leaves</tissue>
    </source>
</reference>
<proteinExistence type="predicted"/>
<evidence type="ECO:0000256" key="4">
    <source>
        <dbReference type="ARBA" id="ARBA00022917"/>
    </source>
</evidence>
<comment type="caution">
    <text evidence="6">The sequence shown here is derived from an EMBL/GenBank/DDBJ whole genome shotgun (WGS) entry which is preliminary data.</text>
</comment>
<evidence type="ECO:0000256" key="1">
    <source>
        <dbReference type="ARBA" id="ARBA00022598"/>
    </source>
</evidence>
<keyword evidence="7" id="KW-1185">Reference proteome</keyword>
<accession>A0A540KVB0</accession>
<dbReference type="GO" id="GO:0006428">
    <property type="term" value="P:isoleucyl-tRNA aminoacylation"/>
    <property type="evidence" value="ECO:0007669"/>
    <property type="project" value="TreeGrafter"/>
</dbReference>
<dbReference type="PANTHER" id="PTHR42780">
    <property type="entry name" value="SOLEUCYL-TRNA SYNTHETASE"/>
    <property type="match status" value="1"/>
</dbReference>